<comment type="pathway">
    <text evidence="1 12">Amino-acid biosynthesis; L-threonine biosynthesis; L-threonine from L-aspartate: step 3/5.</text>
</comment>
<evidence type="ECO:0000256" key="1">
    <source>
        <dbReference type="ARBA" id="ARBA00005056"/>
    </source>
</evidence>
<name>A0A0B6A9B7_PRIM2</name>
<dbReference type="KEGG" id="bmeg:BG04_5935"/>
<keyword evidence="11 12" id="KW-0521">NADP</keyword>
<evidence type="ECO:0000256" key="10">
    <source>
        <dbReference type="PIRSR" id="PIRSR036497-1"/>
    </source>
</evidence>
<dbReference type="NCBIfam" id="NF004912">
    <property type="entry name" value="PRK06270.1"/>
    <property type="match status" value="1"/>
</dbReference>
<dbReference type="Pfam" id="PF00742">
    <property type="entry name" value="Homoserine_dh"/>
    <property type="match status" value="1"/>
</dbReference>
<dbReference type="SUPFAM" id="SSF51735">
    <property type="entry name" value="NAD(P)-binding Rossmann-fold domains"/>
    <property type="match status" value="1"/>
</dbReference>
<evidence type="ECO:0000256" key="5">
    <source>
        <dbReference type="ARBA" id="ARBA00013376"/>
    </source>
</evidence>
<keyword evidence="12" id="KW-0486">Methionine biosynthesis</keyword>
<feature type="domain" description="Homoserine dehydrogenase catalytic" evidence="15">
    <location>
        <begin position="164"/>
        <end position="340"/>
    </location>
</feature>
<keyword evidence="8" id="KW-0915">Sodium</keyword>
<evidence type="ECO:0000256" key="13">
    <source>
        <dbReference type="RuleBase" id="RU004171"/>
    </source>
</evidence>
<reference evidence="16 17" key="1">
    <citation type="journal article" date="2015" name="Genome Announc.">
        <title>Complete genome sequences for 35 biothreat assay-relevant bacillus species.</title>
        <authorList>
            <person name="Johnson S.L."/>
            <person name="Daligault H.E."/>
            <person name="Davenport K.W."/>
            <person name="Jaissle J."/>
            <person name="Frey K.G."/>
            <person name="Ladner J.T."/>
            <person name="Broomall S.M."/>
            <person name="Bishop-Lilly K.A."/>
            <person name="Bruce D.C."/>
            <person name="Gibbons H.S."/>
            <person name="Coyne S.R."/>
            <person name="Lo C.C."/>
            <person name="Meincke L."/>
            <person name="Munk A.C."/>
            <person name="Koroleva G.I."/>
            <person name="Rosenzweig C.N."/>
            <person name="Palacios G.F."/>
            <person name="Redden C.L."/>
            <person name="Minogue T.D."/>
            <person name="Chain P.S."/>
        </authorList>
    </citation>
    <scope>NUCLEOTIDE SEQUENCE [LARGE SCALE GENOMIC DNA]</scope>
    <source>
        <strain evidence="17">ATCC 14581 / DSM 32 / JCM 2506 / NBRC 15308 / NCIMB 9376 / NCTC 10342 / NRRL B-14308 / VKM B-512</strain>
        <plasmid evidence="16 17">pBMV_1</plasmid>
    </source>
</reference>
<dbReference type="InterPro" id="IPR006096">
    <property type="entry name" value="Glu/Leu/Phe/Val/Trp_DH_C"/>
</dbReference>
<evidence type="ECO:0000313" key="17">
    <source>
        <dbReference type="Proteomes" id="UP000031829"/>
    </source>
</evidence>
<organism evidence="16 17">
    <name type="scientific">Priestia megaterium (strain ATCC 14581 / DSM 32 / CCUG 1817 / JCM 2506 / NBRC 15308 / NCIMB 9376 / NCTC 10342 / NRRL B-14308 / VKM B-512 / Ford 19)</name>
    <name type="common">Bacillus megaterium</name>
    <dbReference type="NCBI Taxonomy" id="1348623"/>
    <lineage>
        <taxon>Bacteria</taxon>
        <taxon>Bacillati</taxon>
        <taxon>Bacillota</taxon>
        <taxon>Bacilli</taxon>
        <taxon>Bacillales</taxon>
        <taxon>Bacillaceae</taxon>
        <taxon>Priestia</taxon>
    </lineage>
</organism>
<dbReference type="InterPro" id="IPR022697">
    <property type="entry name" value="HDH_short"/>
</dbReference>
<gene>
    <name evidence="16" type="ORF">BG04_5935</name>
</gene>
<feature type="domain" description="Glutamate/phenylalanine/leucine/valine/L-tryptophan dehydrogenase C-terminal" evidence="14">
    <location>
        <begin position="6"/>
        <end position="77"/>
    </location>
</feature>
<dbReference type="EC" id="1.1.1.3" evidence="4 12"/>
<dbReference type="Gene3D" id="3.40.50.720">
    <property type="entry name" value="NAD(P)-binding Rossmann-like Domain"/>
    <property type="match status" value="1"/>
</dbReference>
<dbReference type="AlphaFoldDB" id="A0A0B6A9B7"/>
<comment type="similarity">
    <text evidence="3 13">Belongs to the homoserine dehydrogenase family.</text>
</comment>
<dbReference type="PIRSF" id="PIRSF036497">
    <property type="entry name" value="HDH_short"/>
    <property type="match status" value="1"/>
</dbReference>
<dbReference type="PROSITE" id="PS01042">
    <property type="entry name" value="HOMOSER_DHGENASE"/>
    <property type="match status" value="1"/>
</dbReference>
<dbReference type="FunFam" id="3.30.360.10:FF:000005">
    <property type="entry name" value="Homoserine dehydrogenase"/>
    <property type="match status" value="1"/>
</dbReference>
<dbReference type="InterPro" id="IPR001342">
    <property type="entry name" value="HDH_cat"/>
</dbReference>
<keyword evidence="16" id="KW-0614">Plasmid</keyword>
<evidence type="ECO:0000256" key="12">
    <source>
        <dbReference type="RuleBase" id="RU000579"/>
    </source>
</evidence>
<proteinExistence type="inferred from homology"/>
<keyword evidence="7 12" id="KW-0560">Oxidoreductase</keyword>
<comment type="catalytic activity">
    <reaction evidence="9">
        <text>L-homoserine + NADP(+) = L-aspartate 4-semialdehyde + NADPH + H(+)</text>
        <dbReference type="Rhea" id="RHEA:15761"/>
        <dbReference type="ChEBI" id="CHEBI:15378"/>
        <dbReference type="ChEBI" id="CHEBI:57476"/>
        <dbReference type="ChEBI" id="CHEBI:57783"/>
        <dbReference type="ChEBI" id="CHEBI:58349"/>
        <dbReference type="ChEBI" id="CHEBI:537519"/>
        <dbReference type="EC" id="1.1.1.3"/>
    </reaction>
    <physiologicalReaction direction="right-to-left" evidence="9">
        <dbReference type="Rhea" id="RHEA:15763"/>
    </physiologicalReaction>
</comment>
<dbReference type="NCBIfam" id="NF004976">
    <property type="entry name" value="PRK06349.1"/>
    <property type="match status" value="1"/>
</dbReference>
<evidence type="ECO:0000256" key="3">
    <source>
        <dbReference type="ARBA" id="ARBA00006753"/>
    </source>
</evidence>
<evidence type="ECO:0000256" key="8">
    <source>
        <dbReference type="ARBA" id="ARBA00023053"/>
    </source>
</evidence>
<dbReference type="RefSeq" id="WP_034656304.1">
    <property type="nucleotide sequence ID" value="NZ_BCVB01000022.1"/>
</dbReference>
<dbReference type="GO" id="GO:0009086">
    <property type="term" value="P:methionine biosynthetic process"/>
    <property type="evidence" value="ECO:0007669"/>
    <property type="project" value="UniProtKB-KW"/>
</dbReference>
<keyword evidence="6 12" id="KW-0791">Threonine biosynthesis</keyword>
<evidence type="ECO:0000256" key="6">
    <source>
        <dbReference type="ARBA" id="ARBA00022697"/>
    </source>
</evidence>
<sequence length="351" mass="38045">MAHKLALIGFGVVGQGLAEILRDKKEMLKTEEGFEGEIVAISDFIKGSIYHPNGLDIDTVLRVLNETGNLENYPQTPGLITGWDSFKTIRETNADTIVEVSYTDVKTGQPAIDHCKLAFESGKNVVMTNKGPVALAYKELSELASQKNVSWGFEGTVMSGTPALRMPVATLAGNDITEIRGILNGTTNYILTKMENEGISYEEALKEAQELGYAEADPTSDVEGYDARYKISILANYVMNEPLKVEDVTCAGITNITLKEIEEARKEGKRWKLLAKAHKENGAVKASIAPEKVEISDPLASISGAVNAITYECDLLGTVTLSGAGAGKVETGFSLLIDLINIDRERKLVNI</sequence>
<dbReference type="InterPro" id="IPR036291">
    <property type="entry name" value="NAD(P)-bd_dom_sf"/>
</dbReference>
<evidence type="ECO:0000256" key="7">
    <source>
        <dbReference type="ARBA" id="ARBA00023002"/>
    </source>
</evidence>
<dbReference type="GeneID" id="93646072"/>
<evidence type="ECO:0000313" key="16">
    <source>
        <dbReference type="EMBL" id="AJI20151.1"/>
    </source>
</evidence>
<geneLocation type="plasmid" evidence="16 17">
    <name>pBMV_1</name>
</geneLocation>
<dbReference type="Pfam" id="PF00208">
    <property type="entry name" value="ELFV_dehydrog"/>
    <property type="match status" value="1"/>
</dbReference>
<feature type="binding site" evidence="11">
    <location>
        <position position="130"/>
    </location>
    <ligand>
        <name>NADPH</name>
        <dbReference type="ChEBI" id="CHEBI:57783"/>
    </ligand>
</feature>
<comment type="pathway">
    <text evidence="2 12">Amino-acid biosynthesis; L-methionine biosynthesis via de novo pathway; L-homoserine from L-aspartate: step 3/3.</text>
</comment>
<dbReference type="PANTHER" id="PTHR43331:SF1">
    <property type="entry name" value="HOMOSERINE DEHYDROGENASE"/>
    <property type="match status" value="1"/>
</dbReference>
<evidence type="ECO:0000256" key="9">
    <source>
        <dbReference type="ARBA" id="ARBA00048841"/>
    </source>
</evidence>
<feature type="active site" description="Proton donor" evidence="10">
    <location>
        <position position="230"/>
    </location>
</feature>
<dbReference type="GO" id="GO:0004412">
    <property type="term" value="F:homoserine dehydrogenase activity"/>
    <property type="evidence" value="ECO:0007669"/>
    <property type="project" value="UniProtKB-EC"/>
</dbReference>
<protein>
    <recommendedName>
        <fullName evidence="5 12">Homoserine dehydrogenase</fullName>
        <ecNumber evidence="4 12">1.1.1.3</ecNumber>
    </recommendedName>
</protein>
<evidence type="ECO:0000259" key="14">
    <source>
        <dbReference type="Pfam" id="PF00208"/>
    </source>
</evidence>
<dbReference type="UniPathway" id="UPA00051">
    <property type="reaction ID" value="UER00465"/>
</dbReference>
<dbReference type="Gene3D" id="3.30.360.10">
    <property type="entry name" value="Dihydrodipicolinate Reductase, domain 2"/>
    <property type="match status" value="1"/>
</dbReference>
<feature type="binding site" evidence="11">
    <location>
        <position position="215"/>
    </location>
    <ligand>
        <name>L-homoserine</name>
        <dbReference type="ChEBI" id="CHEBI:57476"/>
    </ligand>
</feature>
<dbReference type="PANTHER" id="PTHR43331">
    <property type="entry name" value="HOMOSERINE DEHYDROGENASE"/>
    <property type="match status" value="1"/>
</dbReference>
<evidence type="ECO:0000259" key="15">
    <source>
        <dbReference type="Pfam" id="PF00742"/>
    </source>
</evidence>
<dbReference type="EMBL" id="CP009919">
    <property type="protein sequence ID" value="AJI20151.1"/>
    <property type="molecule type" value="Genomic_DNA"/>
</dbReference>
<accession>A0A0B6A9B7</accession>
<keyword evidence="12" id="KW-0028">Amino-acid biosynthesis</keyword>
<feature type="binding site" evidence="11">
    <location>
        <begin position="9"/>
        <end position="14"/>
    </location>
    <ligand>
        <name>NADP(+)</name>
        <dbReference type="ChEBI" id="CHEBI:58349"/>
    </ligand>
</feature>
<dbReference type="SUPFAM" id="SSF55347">
    <property type="entry name" value="Glyceraldehyde-3-phosphate dehydrogenase-like, C-terminal domain"/>
    <property type="match status" value="1"/>
</dbReference>
<dbReference type="GO" id="GO:0009088">
    <property type="term" value="P:threonine biosynthetic process"/>
    <property type="evidence" value="ECO:0007669"/>
    <property type="project" value="UniProtKB-UniPathway"/>
</dbReference>
<dbReference type="HOGENOM" id="CLU_009116_1_2_9"/>
<evidence type="ECO:0000256" key="2">
    <source>
        <dbReference type="ARBA" id="ARBA00005062"/>
    </source>
</evidence>
<dbReference type="Proteomes" id="UP000031829">
    <property type="component" value="Plasmid pBMV_1"/>
</dbReference>
<dbReference type="InterPro" id="IPR019811">
    <property type="entry name" value="HDH_CS"/>
</dbReference>
<evidence type="ECO:0000256" key="4">
    <source>
        <dbReference type="ARBA" id="ARBA00013213"/>
    </source>
</evidence>
<evidence type="ECO:0000256" key="11">
    <source>
        <dbReference type="PIRSR" id="PIRSR036497-2"/>
    </source>
</evidence>
<dbReference type="UniPathway" id="UPA00050">
    <property type="reaction ID" value="UER00063"/>
</dbReference>